<feature type="region of interest" description="Disordered" evidence="3">
    <location>
        <begin position="107"/>
        <end position="163"/>
    </location>
</feature>
<dbReference type="FunFam" id="3.80.10.10:FF:000505">
    <property type="entry name" value="Outer arm dynein light chain 1 protein"/>
    <property type="match status" value="1"/>
</dbReference>
<feature type="compositionally biased region" description="Basic and acidic residues" evidence="3">
    <location>
        <begin position="338"/>
        <end position="352"/>
    </location>
</feature>
<name>A0A1E5VMK3_9POAL</name>
<feature type="region of interest" description="Disordered" evidence="3">
    <location>
        <begin position="580"/>
        <end position="631"/>
    </location>
</feature>
<keyword evidence="1" id="KW-0433">Leucine-rich repeat</keyword>
<dbReference type="STRING" id="888268.A0A1E5VMK3"/>
<sequence length="631" mass="67416">MAKMGCFPTLLAAGRKKKNRKVADAKKVSGNECPKVKPVEFIDAPVAAGAGGFEKKVAPRDVKFAATADTVPVTASEGGDQFVAKASVQGGDLSDFDFAFHVAKKSDGDGAEKRATDAAPNTAVIAGDAEPTDPSPKLKRSCSNIETKRPGPREAPTMPARSRSYGDLGNLISGLALDTSGTPHGAPEASPASVKTSHTADRVMLKKRSSSQVLPSRSRKLWWRLFLWSHRNLHRPRSARPVEACSPGRHGGYTSDTLEEGPVADRKNKKVMVDDSPPLSVPNQWVAFCAENSLHDRVSAWVCSIENKPPFRSIENKPPFRIAEEDENYDGGDEVGDDDQHGDCAARPHPLELGESSSGKNHGKSKRCAAADEVVQANTIVQSLNAFSSVAHISGMGLKVVPMIAPFSSLRAVNLSSNFIVHISPGSLPKGLHSLDLSRNKIANIEGLRELTKLRVLNLSYNRISRIGHGLSNCTAIRELYLAGNKISDVEGLHRLLKLAVLDLSFNKITTAKALGQLVANYHSLLALNLVGNPVQANVGDDALRRAVTGLLPNLAYLNKQPVKPQRSAREVATDSVARAALGGSGSGGRSVRKRASRRLTQSPRSSSLTRGHGGGGDGSVRNRSKSRHHG</sequence>
<dbReference type="GO" id="GO:0005737">
    <property type="term" value="C:cytoplasm"/>
    <property type="evidence" value="ECO:0007669"/>
    <property type="project" value="TreeGrafter"/>
</dbReference>
<dbReference type="EMBL" id="LWDX02034957">
    <property type="protein sequence ID" value="OEL26284.1"/>
    <property type="molecule type" value="Genomic_DNA"/>
</dbReference>
<accession>A0A1E5VMK3</accession>
<keyword evidence="5" id="KW-1185">Reference proteome</keyword>
<keyword evidence="2" id="KW-0677">Repeat</keyword>
<dbReference type="PRINTS" id="PR00019">
    <property type="entry name" value="LEURICHRPT"/>
</dbReference>
<dbReference type="Gene3D" id="3.80.10.10">
    <property type="entry name" value="Ribonuclease Inhibitor"/>
    <property type="match status" value="2"/>
</dbReference>
<evidence type="ECO:0000256" key="3">
    <source>
        <dbReference type="SAM" id="MobiDB-lite"/>
    </source>
</evidence>
<evidence type="ECO:0008006" key="6">
    <source>
        <dbReference type="Google" id="ProtNLM"/>
    </source>
</evidence>
<dbReference type="PANTHER" id="PTHR15454:SF43">
    <property type="entry name" value="LEUCINE RICH REPEAT FAMILY PROTEIN, EXPRESSED"/>
    <property type="match status" value="1"/>
</dbReference>
<feature type="region of interest" description="Disordered" evidence="3">
    <location>
        <begin position="239"/>
        <end position="260"/>
    </location>
</feature>
<dbReference type="PANTHER" id="PTHR15454">
    <property type="entry name" value="NISCHARIN RELATED"/>
    <property type="match status" value="1"/>
</dbReference>
<dbReference type="InterPro" id="IPR001611">
    <property type="entry name" value="Leu-rich_rpt"/>
</dbReference>
<feature type="region of interest" description="Disordered" evidence="3">
    <location>
        <begin position="324"/>
        <end position="365"/>
    </location>
</feature>
<dbReference type="Pfam" id="PF13855">
    <property type="entry name" value="LRR_8"/>
    <property type="match status" value="1"/>
</dbReference>
<feature type="compositionally biased region" description="Acidic residues" evidence="3">
    <location>
        <begin position="324"/>
        <end position="337"/>
    </location>
</feature>
<proteinExistence type="predicted"/>
<evidence type="ECO:0000256" key="2">
    <source>
        <dbReference type="ARBA" id="ARBA00022737"/>
    </source>
</evidence>
<dbReference type="InterPro" id="IPR032675">
    <property type="entry name" value="LRR_dom_sf"/>
</dbReference>
<feature type="region of interest" description="Disordered" evidence="3">
    <location>
        <begin position="175"/>
        <end position="200"/>
    </location>
</feature>
<dbReference type="SMART" id="SM00365">
    <property type="entry name" value="LRR_SD22"/>
    <property type="match status" value="4"/>
</dbReference>
<evidence type="ECO:0000256" key="1">
    <source>
        <dbReference type="ARBA" id="ARBA00022614"/>
    </source>
</evidence>
<protein>
    <recommendedName>
        <fullName evidence="6">Dynein assembly factor 1, axonemal</fullName>
    </recommendedName>
</protein>
<dbReference type="PROSITE" id="PS51450">
    <property type="entry name" value="LRR"/>
    <property type="match status" value="4"/>
</dbReference>
<dbReference type="SMART" id="SM00369">
    <property type="entry name" value="LRR_TYP"/>
    <property type="match status" value="3"/>
</dbReference>
<evidence type="ECO:0000313" key="4">
    <source>
        <dbReference type="EMBL" id="OEL26284.1"/>
    </source>
</evidence>
<dbReference type="OrthoDB" id="1904536at2759"/>
<feature type="compositionally biased region" description="Basic and acidic residues" evidence="3">
    <location>
        <begin position="107"/>
        <end position="116"/>
    </location>
</feature>
<dbReference type="SUPFAM" id="SSF52075">
    <property type="entry name" value="Outer arm dynein light chain 1"/>
    <property type="match status" value="1"/>
</dbReference>
<dbReference type="InterPro" id="IPR003591">
    <property type="entry name" value="Leu-rich_rpt_typical-subtyp"/>
</dbReference>
<comment type="caution">
    <text evidence="4">The sequence shown here is derived from an EMBL/GenBank/DDBJ whole genome shotgun (WGS) entry which is preliminary data.</text>
</comment>
<dbReference type="FunFam" id="3.80.10.10:FF:000200">
    <property type="entry name" value="Outer arm dynein light chain 1 protein"/>
    <property type="match status" value="1"/>
</dbReference>
<organism evidence="4 5">
    <name type="scientific">Dichanthelium oligosanthes</name>
    <dbReference type="NCBI Taxonomy" id="888268"/>
    <lineage>
        <taxon>Eukaryota</taxon>
        <taxon>Viridiplantae</taxon>
        <taxon>Streptophyta</taxon>
        <taxon>Embryophyta</taxon>
        <taxon>Tracheophyta</taxon>
        <taxon>Spermatophyta</taxon>
        <taxon>Magnoliopsida</taxon>
        <taxon>Liliopsida</taxon>
        <taxon>Poales</taxon>
        <taxon>Poaceae</taxon>
        <taxon>PACMAD clade</taxon>
        <taxon>Panicoideae</taxon>
        <taxon>Panicodae</taxon>
        <taxon>Paniceae</taxon>
        <taxon>Dichantheliinae</taxon>
        <taxon>Dichanthelium</taxon>
    </lineage>
</organism>
<gene>
    <name evidence="4" type="ORF">BAE44_0012697</name>
</gene>
<dbReference type="AlphaFoldDB" id="A0A1E5VMK3"/>
<dbReference type="Proteomes" id="UP000095767">
    <property type="component" value="Unassembled WGS sequence"/>
</dbReference>
<reference evidence="4 5" key="1">
    <citation type="submission" date="2016-09" db="EMBL/GenBank/DDBJ databases">
        <title>The draft genome of Dichanthelium oligosanthes: A C3 panicoid grass species.</title>
        <authorList>
            <person name="Studer A.J."/>
            <person name="Schnable J.C."/>
            <person name="Brutnell T.P."/>
        </authorList>
    </citation>
    <scope>NUCLEOTIDE SEQUENCE [LARGE SCALE GENOMIC DNA]</scope>
    <source>
        <strain evidence="5">cv. Kellogg 1175</strain>
        <tissue evidence="4">Leaf</tissue>
    </source>
</reference>
<evidence type="ECO:0000313" key="5">
    <source>
        <dbReference type="Proteomes" id="UP000095767"/>
    </source>
</evidence>